<evidence type="ECO:0000313" key="3">
    <source>
        <dbReference type="Proteomes" id="UP001165561"/>
    </source>
</evidence>
<keyword evidence="1" id="KW-0472">Membrane</keyword>
<comment type="caution">
    <text evidence="2">The sequence shown here is derived from an EMBL/GenBank/DDBJ whole genome shotgun (WGS) entry which is preliminary data.</text>
</comment>
<sequence>MGLPLKLRHVPPRLAIGAFILNSGISKRNLDEDSAAGLQAMAANAYPQLKEMSPKDFGKLVSTSEMALGAALLLPVVPTWLAALGLTAFSGSLVKMYLSTPGMTQEDGIRPTQDGTGIAKDVWMLGAALGMLVDAATDKKVVV</sequence>
<reference evidence="2" key="1">
    <citation type="submission" date="2023-02" db="EMBL/GenBank/DDBJ databases">
        <title>Georgenia sp.10Sc9-8, isolated from a soil sample collected from the Taklamakan desert.</title>
        <authorList>
            <person name="Liu S."/>
        </authorList>
    </citation>
    <scope>NUCLEOTIDE SEQUENCE</scope>
    <source>
        <strain evidence="2">10Sc9-8</strain>
    </source>
</reference>
<organism evidence="2 3">
    <name type="scientific">Georgenia halotolerans</name>
    <dbReference type="NCBI Taxonomy" id="3028317"/>
    <lineage>
        <taxon>Bacteria</taxon>
        <taxon>Bacillati</taxon>
        <taxon>Actinomycetota</taxon>
        <taxon>Actinomycetes</taxon>
        <taxon>Micrococcales</taxon>
        <taxon>Bogoriellaceae</taxon>
        <taxon>Georgenia</taxon>
    </lineage>
</organism>
<accession>A0ABT5TTD1</accession>
<keyword evidence="1" id="KW-1133">Transmembrane helix</keyword>
<name>A0ABT5TTD1_9MICO</name>
<evidence type="ECO:0000256" key="1">
    <source>
        <dbReference type="SAM" id="Phobius"/>
    </source>
</evidence>
<keyword evidence="3" id="KW-1185">Reference proteome</keyword>
<gene>
    <name evidence="2" type="ORF">PU560_01880</name>
</gene>
<evidence type="ECO:0000313" key="2">
    <source>
        <dbReference type="EMBL" id="MDD9205212.1"/>
    </source>
</evidence>
<feature type="non-terminal residue" evidence="2">
    <location>
        <position position="143"/>
    </location>
</feature>
<feature type="transmembrane region" description="Helical" evidence="1">
    <location>
        <begin position="66"/>
        <end position="89"/>
    </location>
</feature>
<proteinExistence type="predicted"/>
<dbReference type="EMBL" id="JARACI010000347">
    <property type="protein sequence ID" value="MDD9205212.1"/>
    <property type="molecule type" value="Genomic_DNA"/>
</dbReference>
<keyword evidence="1" id="KW-0812">Transmembrane</keyword>
<evidence type="ECO:0008006" key="4">
    <source>
        <dbReference type="Google" id="ProtNLM"/>
    </source>
</evidence>
<dbReference type="Proteomes" id="UP001165561">
    <property type="component" value="Unassembled WGS sequence"/>
</dbReference>
<protein>
    <recommendedName>
        <fullName evidence="4">DoxX family membrane protein</fullName>
    </recommendedName>
</protein>